<dbReference type="Gramene" id="OB09G20340.1">
    <property type="protein sequence ID" value="OB09G20340.1"/>
    <property type="gene ID" value="OB09G20340"/>
</dbReference>
<dbReference type="EnsemblPlants" id="OB09G20340.1">
    <property type="protein sequence ID" value="OB09G20340.1"/>
    <property type="gene ID" value="OB09G20340"/>
</dbReference>
<protein>
    <submittedName>
        <fullName evidence="1">Uncharacterized protein</fullName>
    </submittedName>
</protein>
<reference evidence="1" key="1">
    <citation type="journal article" date="2013" name="Nat. Commun.">
        <title>Whole-genome sequencing of Oryza brachyantha reveals mechanisms underlying Oryza genome evolution.</title>
        <authorList>
            <person name="Chen J."/>
            <person name="Huang Q."/>
            <person name="Gao D."/>
            <person name="Wang J."/>
            <person name="Lang Y."/>
            <person name="Liu T."/>
            <person name="Li B."/>
            <person name="Bai Z."/>
            <person name="Luis Goicoechea J."/>
            <person name="Liang C."/>
            <person name="Chen C."/>
            <person name="Zhang W."/>
            <person name="Sun S."/>
            <person name="Liao Y."/>
            <person name="Zhang X."/>
            <person name="Yang L."/>
            <person name="Song C."/>
            <person name="Wang M."/>
            <person name="Shi J."/>
            <person name="Liu G."/>
            <person name="Liu J."/>
            <person name="Zhou H."/>
            <person name="Zhou W."/>
            <person name="Yu Q."/>
            <person name="An N."/>
            <person name="Chen Y."/>
            <person name="Cai Q."/>
            <person name="Wang B."/>
            <person name="Liu B."/>
            <person name="Min J."/>
            <person name="Huang Y."/>
            <person name="Wu H."/>
            <person name="Li Z."/>
            <person name="Zhang Y."/>
            <person name="Yin Y."/>
            <person name="Song W."/>
            <person name="Jiang J."/>
            <person name="Jackson S.A."/>
            <person name="Wing R.A."/>
            <person name="Wang J."/>
            <person name="Chen M."/>
        </authorList>
    </citation>
    <scope>NUCLEOTIDE SEQUENCE [LARGE SCALE GENOMIC DNA]</scope>
    <source>
        <strain evidence="1">cv. IRGC 101232</strain>
    </source>
</reference>
<dbReference type="PANTHER" id="PTHR24222">
    <property type="entry name" value="ABC TRANSPORTER B FAMILY"/>
    <property type="match status" value="1"/>
</dbReference>
<dbReference type="GO" id="GO:0005886">
    <property type="term" value="C:plasma membrane"/>
    <property type="evidence" value="ECO:0007669"/>
    <property type="project" value="TreeGrafter"/>
</dbReference>
<dbReference type="AlphaFoldDB" id="J3MYF5"/>
<dbReference type="SUPFAM" id="SSF52540">
    <property type="entry name" value="P-loop containing nucleoside triphosphate hydrolases"/>
    <property type="match status" value="1"/>
</dbReference>
<dbReference type="eggNOG" id="KOG0055">
    <property type="taxonomic scope" value="Eukaryota"/>
</dbReference>
<dbReference type="InterPro" id="IPR027417">
    <property type="entry name" value="P-loop_NTPase"/>
</dbReference>
<dbReference type="STRING" id="4533.J3MYF5"/>
<dbReference type="GO" id="GO:0042626">
    <property type="term" value="F:ATPase-coupled transmembrane transporter activity"/>
    <property type="evidence" value="ECO:0007669"/>
    <property type="project" value="TreeGrafter"/>
</dbReference>
<dbReference type="OMA" id="ISMAGMG"/>
<reference evidence="1" key="2">
    <citation type="submission" date="2013-04" db="UniProtKB">
        <authorList>
            <consortium name="EnsemblPlants"/>
        </authorList>
    </citation>
    <scope>IDENTIFICATION</scope>
</reference>
<dbReference type="HOGENOM" id="CLU_1963005_0_0_1"/>
<dbReference type="Proteomes" id="UP000006038">
    <property type="component" value="Chromosome 9"/>
</dbReference>
<sequence length="128" mass="14279">MAAAPSDGLISMAGMGMTSRRRPYLSSEPDSLDGSTSITLYAKNDLIEREVIYMAKLTSVHSYINLLLVVYQTKVHKRGVQMSSVQRERIAIVRAIIKDMIVVLLDESVGHGVRELVMQQALDKVMRN</sequence>
<evidence type="ECO:0000313" key="1">
    <source>
        <dbReference type="EnsemblPlants" id="OB09G20340.1"/>
    </source>
</evidence>
<organism evidence="1">
    <name type="scientific">Oryza brachyantha</name>
    <name type="common">malo sina</name>
    <dbReference type="NCBI Taxonomy" id="4533"/>
    <lineage>
        <taxon>Eukaryota</taxon>
        <taxon>Viridiplantae</taxon>
        <taxon>Streptophyta</taxon>
        <taxon>Embryophyta</taxon>
        <taxon>Tracheophyta</taxon>
        <taxon>Spermatophyta</taxon>
        <taxon>Magnoliopsida</taxon>
        <taxon>Liliopsida</taxon>
        <taxon>Poales</taxon>
        <taxon>Poaceae</taxon>
        <taxon>BOP clade</taxon>
        <taxon>Oryzoideae</taxon>
        <taxon>Oryzeae</taxon>
        <taxon>Oryzinae</taxon>
        <taxon>Oryza</taxon>
    </lineage>
</organism>
<dbReference type="PANTHER" id="PTHR24222:SF76">
    <property type="entry name" value="MYCOBACTIN IMPORT ATP-BINDING_PERMEASE PROTEIN IRTB"/>
    <property type="match status" value="1"/>
</dbReference>
<dbReference type="Gene3D" id="3.40.50.300">
    <property type="entry name" value="P-loop containing nucleotide triphosphate hydrolases"/>
    <property type="match status" value="1"/>
</dbReference>
<name>J3MYF5_ORYBR</name>
<keyword evidence="2" id="KW-1185">Reference proteome</keyword>
<accession>J3MYF5</accession>
<evidence type="ECO:0000313" key="2">
    <source>
        <dbReference type="Proteomes" id="UP000006038"/>
    </source>
</evidence>
<dbReference type="InterPro" id="IPR039421">
    <property type="entry name" value="Type_1_exporter"/>
</dbReference>
<proteinExistence type="predicted"/>